<dbReference type="InterPro" id="IPR036389">
    <property type="entry name" value="RNase_III_sf"/>
</dbReference>
<evidence type="ECO:0000313" key="3">
    <source>
        <dbReference type="Proteomes" id="UP001227192"/>
    </source>
</evidence>
<gene>
    <name evidence="2" type="ORF">VN97_g12799</name>
</gene>
<comment type="caution">
    <text evidence="2">The sequence shown here is derived from an EMBL/GenBank/DDBJ whole genome shotgun (WGS) entry which is preliminary data.</text>
</comment>
<reference evidence="2" key="2">
    <citation type="journal article" date="2016" name="Fungal Biol.">
        <title>Ochratoxin A production by Penicillium thymicola.</title>
        <authorList>
            <person name="Nguyen H.D.T."/>
            <person name="McMullin D.R."/>
            <person name="Ponomareva E."/>
            <person name="Riley R."/>
            <person name="Pomraning K.R."/>
            <person name="Baker S.E."/>
            <person name="Seifert K.A."/>
        </authorList>
    </citation>
    <scope>NUCLEOTIDE SEQUENCE</scope>
    <source>
        <strain evidence="2">DAOM 180753</strain>
    </source>
</reference>
<dbReference type="EMBL" id="LACB01001129">
    <property type="protein sequence ID" value="KAJ9480732.1"/>
    <property type="molecule type" value="Genomic_DNA"/>
</dbReference>
<dbReference type="PROSITE" id="PS50142">
    <property type="entry name" value="RNASE_3_2"/>
    <property type="match status" value="1"/>
</dbReference>
<feature type="domain" description="RNase III" evidence="1">
    <location>
        <begin position="12"/>
        <end position="130"/>
    </location>
</feature>
<evidence type="ECO:0000259" key="1">
    <source>
        <dbReference type="PROSITE" id="PS50142"/>
    </source>
</evidence>
<evidence type="ECO:0000313" key="2">
    <source>
        <dbReference type="EMBL" id="KAJ9480732.1"/>
    </source>
</evidence>
<dbReference type="SUPFAM" id="SSF69065">
    <property type="entry name" value="RNase III domain-like"/>
    <property type="match status" value="1"/>
</dbReference>
<dbReference type="Gene3D" id="1.10.1520.10">
    <property type="entry name" value="Ribonuclease III domain"/>
    <property type="match status" value="1"/>
</dbReference>
<dbReference type="Proteomes" id="UP001227192">
    <property type="component" value="Unassembled WGS sequence"/>
</dbReference>
<sequence length="149" mass="16243">MFHPVSLDDRKIVNAENIISYRFTDRLELRQALQLADSIHQDGNKNLALFGDTVIKLVFVKEGLCRGATRGQINNTISQKSSNVYLAQRGFSAGLAECVYKNQSQGNTIYPGPMATTVEAIVGAVFKDSGEKITAAKGALEALGISWHE</sequence>
<keyword evidence="3" id="KW-1185">Reference proteome</keyword>
<name>A0AAI9X1Y3_PENTH</name>
<dbReference type="GO" id="GO:0004525">
    <property type="term" value="F:ribonuclease III activity"/>
    <property type="evidence" value="ECO:0007669"/>
    <property type="project" value="InterPro"/>
</dbReference>
<reference evidence="2" key="1">
    <citation type="submission" date="2015-06" db="EMBL/GenBank/DDBJ databases">
        <authorList>
            <person name="Nguyen H."/>
        </authorList>
    </citation>
    <scope>NUCLEOTIDE SEQUENCE</scope>
    <source>
        <strain evidence="2">DAOM 180753</strain>
    </source>
</reference>
<dbReference type="InterPro" id="IPR000999">
    <property type="entry name" value="RNase_III_dom"/>
</dbReference>
<dbReference type="GO" id="GO:0006396">
    <property type="term" value="P:RNA processing"/>
    <property type="evidence" value="ECO:0007669"/>
    <property type="project" value="InterPro"/>
</dbReference>
<protein>
    <recommendedName>
        <fullName evidence="1">RNase III domain-containing protein</fullName>
    </recommendedName>
</protein>
<accession>A0AAI9X1Y3</accession>
<dbReference type="AlphaFoldDB" id="A0AAI9X1Y3"/>
<proteinExistence type="predicted"/>
<organism evidence="2 3">
    <name type="scientific">Penicillium thymicola</name>
    <dbReference type="NCBI Taxonomy" id="293382"/>
    <lineage>
        <taxon>Eukaryota</taxon>
        <taxon>Fungi</taxon>
        <taxon>Dikarya</taxon>
        <taxon>Ascomycota</taxon>
        <taxon>Pezizomycotina</taxon>
        <taxon>Eurotiomycetes</taxon>
        <taxon>Eurotiomycetidae</taxon>
        <taxon>Eurotiales</taxon>
        <taxon>Aspergillaceae</taxon>
        <taxon>Penicillium</taxon>
    </lineage>
</organism>